<dbReference type="InterPro" id="IPR003156">
    <property type="entry name" value="DHHA1_dom"/>
</dbReference>
<comment type="caution">
    <text evidence="4">The sequence shown here is derived from an EMBL/GenBank/DDBJ whole genome shotgun (WGS) entry which is preliminary data.</text>
</comment>
<dbReference type="InterPro" id="IPR038763">
    <property type="entry name" value="DHH_sf"/>
</dbReference>
<feature type="domain" description="DDH" evidence="2">
    <location>
        <begin position="36"/>
        <end position="180"/>
    </location>
</feature>
<dbReference type="AlphaFoldDB" id="A0A414G004"/>
<dbReference type="Gene3D" id="3.10.310.30">
    <property type="match status" value="1"/>
</dbReference>
<dbReference type="InterPro" id="IPR051319">
    <property type="entry name" value="Oligoribo/pAp-PDE_c-di-AMP_PDE"/>
</dbReference>
<dbReference type="Proteomes" id="UP000286050">
    <property type="component" value="Unassembled WGS sequence"/>
</dbReference>
<name>A0A414G004_9ACTN</name>
<dbReference type="GO" id="GO:0003676">
    <property type="term" value="F:nucleic acid binding"/>
    <property type="evidence" value="ECO:0007669"/>
    <property type="project" value="InterPro"/>
</dbReference>
<gene>
    <name evidence="4" type="ORF">DW787_01225</name>
</gene>
<feature type="domain" description="DHHA1" evidence="3">
    <location>
        <begin position="258"/>
        <end position="335"/>
    </location>
</feature>
<dbReference type="SUPFAM" id="SSF64182">
    <property type="entry name" value="DHH phosphoesterases"/>
    <property type="match status" value="1"/>
</dbReference>
<proteinExistence type="predicted"/>
<accession>A0A414G004</accession>
<dbReference type="PANTHER" id="PTHR47618:SF1">
    <property type="entry name" value="BIFUNCTIONAL OLIGORIBONUCLEASE AND PAP PHOSPHATASE NRNA"/>
    <property type="match status" value="1"/>
</dbReference>
<organism evidence="4 5">
    <name type="scientific">Collinsella intestinalis</name>
    <dbReference type="NCBI Taxonomy" id="147207"/>
    <lineage>
        <taxon>Bacteria</taxon>
        <taxon>Bacillati</taxon>
        <taxon>Actinomycetota</taxon>
        <taxon>Coriobacteriia</taxon>
        <taxon>Coriobacteriales</taxon>
        <taxon>Coriobacteriaceae</taxon>
        <taxon>Collinsella</taxon>
    </lineage>
</organism>
<evidence type="ECO:0000259" key="2">
    <source>
        <dbReference type="Pfam" id="PF01368"/>
    </source>
</evidence>
<protein>
    <submittedName>
        <fullName evidence="4">Bifunctional oligoribonuclease/PAP phosphatase NrnA</fullName>
    </submittedName>
</protein>
<evidence type="ECO:0000313" key="5">
    <source>
        <dbReference type="Proteomes" id="UP000286050"/>
    </source>
</evidence>
<sequence length="343" mass="36503">MRKMSMNSSTSPCSGRSTTPDMWEGVIEYVENARTIAISGHTNPDGDALGSLLGLGASIRAQFPDKKVDLLLADDGAIPRVYRFLAGADELEPAVRHDERYDVFISVDVPTLGRLADSAAVAKRAHGRVVIDHHPTCEEFGDVTVRVTSAAATAVLVEELLNAAGWPCTPDIATCLLTGVVTDTGRFQYQNANPSAFACASRLVDAGAQPARIALEVYQSQRLEYLHLESIVMSRIEGRAGGRVAFSYAYEDDLRSCGVKPAECDGLIDIVRQVGGTELCLFLREDEPGSVRGNLRSKGSIDISGIAVELGGGGHAAAAGFTFKGTVEQAAQVVLPKLEALLQ</sequence>
<reference evidence="4 5" key="1">
    <citation type="submission" date="2018-08" db="EMBL/GenBank/DDBJ databases">
        <title>A genome reference for cultivated species of the human gut microbiota.</title>
        <authorList>
            <person name="Zou Y."/>
            <person name="Xue W."/>
            <person name="Luo G."/>
        </authorList>
    </citation>
    <scope>NUCLEOTIDE SEQUENCE [LARGE SCALE GENOMIC DNA]</scope>
    <source>
        <strain evidence="4 5">AM30-5LB</strain>
    </source>
</reference>
<dbReference type="Pfam" id="PF01368">
    <property type="entry name" value="DHH"/>
    <property type="match status" value="1"/>
</dbReference>
<evidence type="ECO:0000256" key="1">
    <source>
        <dbReference type="SAM" id="MobiDB-lite"/>
    </source>
</evidence>
<dbReference type="Pfam" id="PF02272">
    <property type="entry name" value="DHHA1"/>
    <property type="match status" value="1"/>
</dbReference>
<feature type="region of interest" description="Disordered" evidence="1">
    <location>
        <begin position="1"/>
        <end position="20"/>
    </location>
</feature>
<dbReference type="InterPro" id="IPR001667">
    <property type="entry name" value="DDH_dom"/>
</dbReference>
<dbReference type="EMBL" id="QSJI01000001">
    <property type="protein sequence ID" value="RHD57492.1"/>
    <property type="molecule type" value="Genomic_DNA"/>
</dbReference>
<dbReference type="PANTHER" id="PTHR47618">
    <property type="entry name" value="BIFUNCTIONAL OLIGORIBONUCLEASE AND PAP PHOSPHATASE NRNA"/>
    <property type="match status" value="1"/>
</dbReference>
<evidence type="ECO:0000259" key="3">
    <source>
        <dbReference type="Pfam" id="PF02272"/>
    </source>
</evidence>
<evidence type="ECO:0000313" key="4">
    <source>
        <dbReference type="EMBL" id="RHD57492.1"/>
    </source>
</evidence>
<dbReference type="Gene3D" id="3.90.1640.10">
    <property type="entry name" value="inorganic pyrophosphatase (n-terminal core)"/>
    <property type="match status" value="1"/>
</dbReference>